<dbReference type="AlphaFoldDB" id="A0A382PBN1"/>
<proteinExistence type="predicted"/>
<protein>
    <recommendedName>
        <fullName evidence="2">Lipocalin-like domain-containing protein</fullName>
    </recommendedName>
</protein>
<reference evidence="1" key="1">
    <citation type="submission" date="2018-05" db="EMBL/GenBank/DDBJ databases">
        <authorList>
            <person name="Lanie J.A."/>
            <person name="Ng W.-L."/>
            <person name="Kazmierczak K.M."/>
            <person name="Andrzejewski T.M."/>
            <person name="Davidsen T.M."/>
            <person name="Wayne K.J."/>
            <person name="Tettelin H."/>
            <person name="Glass J.I."/>
            <person name="Rusch D."/>
            <person name="Podicherti R."/>
            <person name="Tsui H.-C.T."/>
            <person name="Winkler M.E."/>
        </authorList>
    </citation>
    <scope>NUCLEOTIDE SEQUENCE</scope>
</reference>
<sequence>MVNKMKKMIYVLVISLLSLTIVSCAKKSDTSSTTTTTSESSFAPPSWIHGAWVDNVSSSSKGGWKFASSDMYMITNGEVIEIGYVAAGIVTEHLTSTESEFSFANAGECGSGDTSTSGILTYVFTKVTTSTMNQTGSDNLSCASVPDVTYTKDTSL</sequence>
<gene>
    <name evidence="1" type="ORF">METZ01_LOCUS323111</name>
</gene>
<dbReference type="EMBL" id="UINC01105947">
    <property type="protein sequence ID" value="SVC70257.1"/>
    <property type="molecule type" value="Genomic_DNA"/>
</dbReference>
<evidence type="ECO:0008006" key="2">
    <source>
        <dbReference type="Google" id="ProtNLM"/>
    </source>
</evidence>
<organism evidence="1">
    <name type="scientific">marine metagenome</name>
    <dbReference type="NCBI Taxonomy" id="408172"/>
    <lineage>
        <taxon>unclassified sequences</taxon>
        <taxon>metagenomes</taxon>
        <taxon>ecological metagenomes</taxon>
    </lineage>
</organism>
<accession>A0A382PBN1</accession>
<dbReference type="PROSITE" id="PS51257">
    <property type="entry name" value="PROKAR_LIPOPROTEIN"/>
    <property type="match status" value="1"/>
</dbReference>
<evidence type="ECO:0000313" key="1">
    <source>
        <dbReference type="EMBL" id="SVC70257.1"/>
    </source>
</evidence>
<name>A0A382PBN1_9ZZZZ</name>